<protein>
    <submittedName>
        <fullName evidence="1">Uncharacterized protein</fullName>
    </submittedName>
</protein>
<evidence type="ECO:0000313" key="4">
    <source>
        <dbReference type="Proteomes" id="UP000405075"/>
    </source>
</evidence>
<proteinExistence type="predicted"/>
<gene>
    <name evidence="2" type="ORF">GJD93_10395</name>
    <name evidence="1" type="ORF">HX110_05070</name>
    <name evidence="3" type="ORF">J4G45_10100</name>
</gene>
<reference evidence="1" key="6">
    <citation type="journal article" date="2022" name="Sci. Total Environ.">
        <title>Prevalence, transmission, and molecular epidemiology of tet(X)-positive bacteria among humans, animals, and environmental niches in China: An epidemiological, and genomic-based study.</title>
        <authorList>
            <person name="Dong N."/>
            <person name="Zeng Y."/>
            <person name="Cai C."/>
            <person name="Sun C."/>
            <person name="Lu J."/>
            <person name="Liu C."/>
            <person name="Zhou H."/>
            <person name="Sun Q."/>
            <person name="Shu L."/>
            <person name="Wang H."/>
            <person name="Wang Y."/>
            <person name="Wang S."/>
            <person name="Wu C."/>
            <person name="Chan E.W."/>
            <person name="Chen G."/>
            <person name="Shen Z."/>
            <person name="Chen S."/>
            <person name="Zhang R."/>
        </authorList>
    </citation>
    <scope>NUCLEOTIDE SEQUENCE</scope>
    <source>
        <strain evidence="1">DF49-4</strain>
    </source>
</reference>
<reference evidence="2" key="2">
    <citation type="submission" date="2019-11" db="EMBL/GenBank/DDBJ databases">
        <authorList>
            <person name="Yao H."/>
            <person name="Du X."/>
            <person name="Yu R."/>
            <person name="Li A."/>
        </authorList>
    </citation>
    <scope>NUCLEOTIDE SEQUENCE</scope>
    <source>
        <strain evidence="2">19110F47</strain>
    </source>
</reference>
<sequence>MSTNPNICFKHFAEYTLEQCEKLGIETTETKEAIHFFCAIDNEWKKSKFSLPHAPWGPNKVVGPVILLPQNILESMISYKTNYFFTNIRPLAKVKNCLYSSHEI</sequence>
<reference evidence="1" key="4">
    <citation type="submission" date="2020-06" db="EMBL/GenBank/DDBJ databases">
        <authorList>
            <person name="Dong N."/>
        </authorList>
    </citation>
    <scope>NUCLEOTIDE SEQUENCE</scope>
    <source>
        <strain evidence="1">DF49-4</strain>
    </source>
</reference>
<dbReference type="EMBL" id="CP071770">
    <property type="protein sequence ID" value="QTD61160.1"/>
    <property type="molecule type" value="Genomic_DNA"/>
</dbReference>
<dbReference type="EMBL" id="JACANG010000006">
    <property type="protein sequence ID" value="MDM1718522.1"/>
    <property type="molecule type" value="Genomic_DNA"/>
</dbReference>
<dbReference type="GeneID" id="64222691"/>
<reference evidence="3 5" key="3">
    <citation type="journal article" date="2020" name="Front. Cell. Infect. Microbiol.">
        <title>Characterization of Three Porcine Acinetobacter towneri Strains Co-Harboring tet(X3) and bla OXA-58.</title>
        <authorList>
            <person name="Ma J."/>
            <person name="Wang J."/>
            <person name="Feng J."/>
            <person name="Liu Y."/>
            <person name="Yang B."/>
            <person name="Li R."/>
            <person name="Bai L."/>
            <person name="He T."/>
            <person name="Wang X."/>
            <person name="Yang Z."/>
        </authorList>
    </citation>
    <scope>NUCLEOTIDE SEQUENCE [LARGE SCALE GENOMIC DNA]</scope>
    <source>
        <strain evidence="3 5">GX5</strain>
    </source>
</reference>
<dbReference type="RefSeq" id="WP_035310653.1">
    <property type="nucleotide sequence ID" value="NZ_BBNL01000001.1"/>
</dbReference>
<accession>A0AAP4HDF0</accession>
<dbReference type="Proteomes" id="UP000663954">
    <property type="component" value="Chromosome"/>
</dbReference>
<evidence type="ECO:0000313" key="6">
    <source>
        <dbReference type="Proteomes" id="UP001174419"/>
    </source>
</evidence>
<evidence type="ECO:0000313" key="1">
    <source>
        <dbReference type="EMBL" id="MDM1718522.1"/>
    </source>
</evidence>
<evidence type="ECO:0000313" key="5">
    <source>
        <dbReference type="Proteomes" id="UP000663954"/>
    </source>
</evidence>
<dbReference type="Proteomes" id="UP001174419">
    <property type="component" value="Unassembled WGS sequence"/>
</dbReference>
<dbReference type="AlphaFoldDB" id="A0AAP4HDF0"/>
<evidence type="ECO:0000313" key="2">
    <source>
        <dbReference type="EMBL" id="QGM28062.1"/>
    </source>
</evidence>
<reference evidence="3" key="5">
    <citation type="submission" date="2021-03" db="EMBL/GenBank/DDBJ databases">
        <authorList>
            <person name="Ma J."/>
        </authorList>
    </citation>
    <scope>NUCLEOTIDE SEQUENCE</scope>
    <source>
        <strain evidence="3">GX5</strain>
    </source>
</reference>
<dbReference type="EMBL" id="CP046045">
    <property type="protein sequence ID" value="QGM28062.1"/>
    <property type="molecule type" value="Genomic_DNA"/>
</dbReference>
<name>A0AAP4HDF0_9GAMM</name>
<reference evidence="4" key="1">
    <citation type="submission" date="2019-11" db="EMBL/GenBank/DDBJ databases">
        <title>Escherichia coli 1916D6.</title>
        <authorList>
            <person name="Yao H."/>
            <person name="Du X."/>
            <person name="Yu R."/>
            <person name="Li A."/>
        </authorList>
    </citation>
    <scope>NUCLEOTIDE SEQUENCE [LARGE SCALE GENOMIC DNA]</scope>
    <source>
        <strain evidence="4">19110F47</strain>
    </source>
</reference>
<evidence type="ECO:0000313" key="3">
    <source>
        <dbReference type="EMBL" id="QTD61160.1"/>
    </source>
</evidence>
<organism evidence="1 6">
    <name type="scientific">Acinetobacter towneri</name>
    <dbReference type="NCBI Taxonomy" id="202956"/>
    <lineage>
        <taxon>Bacteria</taxon>
        <taxon>Pseudomonadati</taxon>
        <taxon>Pseudomonadota</taxon>
        <taxon>Gammaproteobacteria</taxon>
        <taxon>Moraxellales</taxon>
        <taxon>Moraxellaceae</taxon>
        <taxon>Acinetobacter</taxon>
    </lineage>
</organism>
<keyword evidence="5" id="KW-1185">Reference proteome</keyword>
<dbReference type="Proteomes" id="UP000405075">
    <property type="component" value="Chromosome"/>
</dbReference>